<dbReference type="SUPFAM" id="SSF51445">
    <property type="entry name" value="(Trans)glycosidases"/>
    <property type="match status" value="1"/>
</dbReference>
<sequence length="1292" mass="142244">MKKAFVLYLTFVLMLSTFLPVLSGAENNETVNDVTICGFETPDGYSAIYTANHVWQAGGYAGSDGALKISQGTNKMSGVAINGINTVVGTTYDISIIVKPPQDNPNALDKCHVVVYHSWYDEGDNGEMVISPQLSGYHEMALPVKTDMGGGWYQYSVKYTVSETCNVWSSGAVSVHNVYGTASKLEFRGQTTDVEYMVDDFICVPAALNEETTEGDHSVLIDIDFENGLEGMTGADCTVSLSPTGGVGGSAHLKAAAAGTMGGVKYDGLTIEPDRVYKLSWWAKADNETALNKYLTGYFFFSGGFGWTEDYHVRENSKLFMNNEDGENPTLTYDWQYFECYYKTQNSAYVAGETLSAYFFTRLFSTPTGANNGEGCEFSIDDIKLEKLAAPFNGAFDLPHTFETSWNSPVTYYPTWLVGENTTASYNFVENPYLTVTQFANSAGGEDTDTRVLKQYVPRKANTEYKLTFRAKSDTESVNLVPVYTTFDGEKTAETELLTLTDGGYPALSAEWQNYEILFSTDEKTSNAVLGFSAEAGGNTESLSYDIDDIALVEQVPVIDAVPLTGEVKNGGVISAGAVSRIDGTNILYRILCSRDNVNYTTLKYGFLTEKTIDYLLTENDSGRYIKMEFIGICGDTVTNKIVTEPVFFGGSFVNFTSDIYSDELSAQGSIMDESLLGTEVLAIIAMYDAEGALLGTYQNKQYTDTIQNGRINVSGSRLSGTCRAKAFLWKGDGTLTPLAQTKEISQMKRNKNVMVNIAADGLESAVIRSTSSEPEEYVKNTKEYISNYLQNAPVGRMLFNVCYSRSVVDSDAIDSMLYNVETNNDGTAKRDENGNVIKTVAPVCESTSMLSKYRAMIERGIDVVDMAIDATHDFGAEAWVSVRMNDHHYPNDPGFNSSFRYNRAAEVGVNGSRGSMDYTKKAAQNYFKSYIIELCEKYDIDGIEFDYLRSCPIMSTADEAGRQELNRYIKELRDTVNAIAESRGKEIKISARIYPEEQMNINYGVDAAQWIADGSIDVLTVEGWYIPTYYHIPVQEWRSSINAKNTENHPYSLLCGTDWAVRCDSRAKEGYIMWITLEQFKGFASAAYEKGADGVYFFNHFAPNSDSGGSTYYIDKNGVKTRKSILTEKLKSAASQKEAETGMRAYVNTCRDYSNTLYPIALSDSFSFVINTGSRPESGYYTVLVGIDAMEGFEENLLTVTVNGGSATQIGDVPHVPGFIWSASTSSEPAASHVSETAPRVMQFVVDDLSAIRNGENTVTITNPSGKTQSTKWLEIQVDSTIGAVPLEMAN</sequence>
<dbReference type="RefSeq" id="WP_249311835.1">
    <property type="nucleotide sequence ID" value="NZ_JACRSU010000002.1"/>
</dbReference>
<keyword evidence="1" id="KW-0732">Signal</keyword>
<evidence type="ECO:0000313" key="3">
    <source>
        <dbReference type="Proteomes" id="UP000611762"/>
    </source>
</evidence>
<dbReference type="EMBL" id="JACRSU010000002">
    <property type="protein sequence ID" value="MBC8540680.1"/>
    <property type="molecule type" value="Genomic_DNA"/>
</dbReference>
<gene>
    <name evidence="2" type="ORF">H8698_06785</name>
</gene>
<dbReference type="InterPro" id="IPR017853">
    <property type="entry name" value="GH"/>
</dbReference>
<accession>A0A926HZ11</accession>
<proteinExistence type="predicted"/>
<keyword evidence="3" id="KW-1185">Reference proteome</keyword>
<dbReference type="SUPFAM" id="SSF49785">
    <property type="entry name" value="Galactose-binding domain-like"/>
    <property type="match status" value="1"/>
</dbReference>
<organism evidence="2 3">
    <name type="scientific">Congzhengia minquanensis</name>
    <dbReference type="NCBI Taxonomy" id="2763657"/>
    <lineage>
        <taxon>Bacteria</taxon>
        <taxon>Bacillati</taxon>
        <taxon>Bacillota</taxon>
        <taxon>Clostridia</taxon>
        <taxon>Eubacteriales</taxon>
        <taxon>Oscillospiraceae</taxon>
        <taxon>Congzhengia</taxon>
    </lineage>
</organism>
<reference evidence="2" key="1">
    <citation type="submission" date="2020-08" db="EMBL/GenBank/DDBJ databases">
        <title>Genome public.</title>
        <authorList>
            <person name="Liu C."/>
            <person name="Sun Q."/>
        </authorList>
    </citation>
    <scope>NUCLEOTIDE SEQUENCE</scope>
    <source>
        <strain evidence="2">H8</strain>
    </source>
</reference>
<evidence type="ECO:0000313" key="2">
    <source>
        <dbReference type="EMBL" id="MBC8540680.1"/>
    </source>
</evidence>
<evidence type="ECO:0000256" key="1">
    <source>
        <dbReference type="SAM" id="SignalP"/>
    </source>
</evidence>
<name>A0A926HZ11_9FIRM</name>
<dbReference type="InterPro" id="IPR008979">
    <property type="entry name" value="Galactose-bd-like_sf"/>
</dbReference>
<protein>
    <recommendedName>
        <fullName evidence="4">Glycosyl hydrolase-like 10 domain-containing protein</fullName>
    </recommendedName>
</protein>
<comment type="caution">
    <text evidence="2">The sequence shown here is derived from an EMBL/GenBank/DDBJ whole genome shotgun (WGS) entry which is preliminary data.</text>
</comment>
<dbReference type="Gene3D" id="3.20.20.80">
    <property type="entry name" value="Glycosidases"/>
    <property type="match status" value="1"/>
</dbReference>
<evidence type="ECO:0008006" key="4">
    <source>
        <dbReference type="Google" id="ProtNLM"/>
    </source>
</evidence>
<feature type="signal peptide" evidence="1">
    <location>
        <begin position="1"/>
        <end position="24"/>
    </location>
</feature>
<feature type="chain" id="PRO_5037135753" description="Glycosyl hydrolase-like 10 domain-containing protein" evidence="1">
    <location>
        <begin position="25"/>
        <end position="1292"/>
    </location>
</feature>
<dbReference type="Proteomes" id="UP000611762">
    <property type="component" value="Unassembled WGS sequence"/>
</dbReference>
<dbReference type="Gene3D" id="2.60.120.260">
    <property type="entry name" value="Galactose-binding domain-like"/>
    <property type="match status" value="2"/>
</dbReference>